<feature type="compositionally biased region" description="Acidic residues" evidence="1">
    <location>
        <begin position="33"/>
        <end position="42"/>
    </location>
</feature>
<feature type="compositionally biased region" description="Basic and acidic residues" evidence="1">
    <location>
        <begin position="12"/>
        <end position="26"/>
    </location>
</feature>
<accession>A0A8S2ESV3</accession>
<feature type="region of interest" description="Disordered" evidence="1">
    <location>
        <begin position="1"/>
        <end position="47"/>
    </location>
</feature>
<evidence type="ECO:0000313" key="2">
    <source>
        <dbReference type="EMBL" id="CAF1297794.1"/>
    </source>
</evidence>
<gene>
    <name evidence="2" type="ORF">OVA965_LOCUS28386</name>
    <name evidence="3" type="ORF">TMI583_LOCUS29137</name>
</gene>
<evidence type="ECO:0000313" key="4">
    <source>
        <dbReference type="Proteomes" id="UP000677228"/>
    </source>
</evidence>
<feature type="compositionally biased region" description="Acidic residues" evidence="1">
    <location>
        <begin position="1"/>
        <end position="11"/>
    </location>
</feature>
<evidence type="ECO:0000313" key="3">
    <source>
        <dbReference type="EMBL" id="CAF4103241.1"/>
    </source>
</evidence>
<dbReference type="EMBL" id="CAJOBA010040909">
    <property type="protein sequence ID" value="CAF4103241.1"/>
    <property type="molecule type" value="Genomic_DNA"/>
</dbReference>
<dbReference type="Proteomes" id="UP000682733">
    <property type="component" value="Unassembled WGS sequence"/>
</dbReference>
<name>A0A8S2ESV3_9BILA</name>
<dbReference type="AlphaFoldDB" id="A0A8S2ESV3"/>
<proteinExistence type="predicted"/>
<comment type="caution">
    <text evidence="2">The sequence shown here is derived from an EMBL/GenBank/DDBJ whole genome shotgun (WGS) entry which is preliminary data.</text>
</comment>
<evidence type="ECO:0000256" key="1">
    <source>
        <dbReference type="SAM" id="MobiDB-lite"/>
    </source>
</evidence>
<sequence length="81" mass="9529">MNEDETSSEEEDLRKNEASSEKEGFSEKNQANDNEESSEIEDLERRHEYELPTKINNLLLGVRAMIRFIQRSSIIQTYIHI</sequence>
<protein>
    <submittedName>
        <fullName evidence="2">Uncharacterized protein</fullName>
    </submittedName>
</protein>
<organism evidence="2 4">
    <name type="scientific">Didymodactylos carnosus</name>
    <dbReference type="NCBI Taxonomy" id="1234261"/>
    <lineage>
        <taxon>Eukaryota</taxon>
        <taxon>Metazoa</taxon>
        <taxon>Spiralia</taxon>
        <taxon>Gnathifera</taxon>
        <taxon>Rotifera</taxon>
        <taxon>Eurotatoria</taxon>
        <taxon>Bdelloidea</taxon>
        <taxon>Philodinida</taxon>
        <taxon>Philodinidae</taxon>
        <taxon>Didymodactylos</taxon>
    </lineage>
</organism>
<reference evidence="2" key="1">
    <citation type="submission" date="2021-02" db="EMBL/GenBank/DDBJ databases">
        <authorList>
            <person name="Nowell W R."/>
        </authorList>
    </citation>
    <scope>NUCLEOTIDE SEQUENCE</scope>
</reference>
<dbReference type="EMBL" id="CAJNOK010019335">
    <property type="protein sequence ID" value="CAF1297794.1"/>
    <property type="molecule type" value="Genomic_DNA"/>
</dbReference>
<dbReference type="Proteomes" id="UP000677228">
    <property type="component" value="Unassembled WGS sequence"/>
</dbReference>